<proteinExistence type="predicted"/>
<keyword evidence="1" id="KW-0479">Metal-binding</keyword>
<evidence type="ECO:0000313" key="5">
    <source>
        <dbReference type="Proteomes" id="UP000036196"/>
    </source>
</evidence>
<evidence type="ECO:0000256" key="1">
    <source>
        <dbReference type="ARBA" id="ARBA00022723"/>
    </source>
</evidence>
<dbReference type="InterPro" id="IPR023214">
    <property type="entry name" value="HAD_sf"/>
</dbReference>
<dbReference type="Proteomes" id="UP000036196">
    <property type="component" value="Unassembled WGS sequence"/>
</dbReference>
<keyword evidence="2 3" id="KW-0732">Signal</keyword>
<dbReference type="NCBIfam" id="TIGR01533">
    <property type="entry name" value="lipo_e_P4"/>
    <property type="match status" value="1"/>
</dbReference>
<gene>
    <name evidence="4" type="ORF">ABW06_12420</name>
</gene>
<dbReference type="SFLD" id="SFLDG01125">
    <property type="entry name" value="C1.1:_Acid_Phosphatase_Like"/>
    <property type="match status" value="1"/>
</dbReference>
<dbReference type="EMBL" id="LDZF01000011">
    <property type="protein sequence ID" value="KMK13439.1"/>
    <property type="molecule type" value="Genomic_DNA"/>
</dbReference>
<protein>
    <submittedName>
        <fullName evidence="4">5'-nucleotidase</fullName>
    </submittedName>
</protein>
<dbReference type="PATRIC" id="fig|61647.15.peg.618"/>
<dbReference type="STRING" id="61647.LG71_24400"/>
<dbReference type="GO" id="GO:0009279">
    <property type="term" value="C:cell outer membrane"/>
    <property type="evidence" value="ECO:0007669"/>
    <property type="project" value="InterPro"/>
</dbReference>
<dbReference type="CDD" id="cd07534">
    <property type="entry name" value="HAD_CAP"/>
    <property type="match status" value="1"/>
</dbReference>
<feature type="signal peptide" evidence="3">
    <location>
        <begin position="1"/>
        <end position="21"/>
    </location>
</feature>
<dbReference type="Pfam" id="PF03767">
    <property type="entry name" value="Acid_phosphat_B"/>
    <property type="match status" value="1"/>
</dbReference>
<dbReference type="PIRSF" id="PIRSF019271">
    <property type="entry name" value="Acid_Ptase_C"/>
    <property type="match status" value="1"/>
</dbReference>
<dbReference type="InterPro" id="IPR005519">
    <property type="entry name" value="Acid_phosphat_B-like"/>
</dbReference>
<evidence type="ECO:0000256" key="2">
    <source>
        <dbReference type="ARBA" id="ARBA00022729"/>
    </source>
</evidence>
<dbReference type="Gene3D" id="3.40.50.1000">
    <property type="entry name" value="HAD superfamily/HAD-like"/>
    <property type="match status" value="1"/>
</dbReference>
<evidence type="ECO:0000313" key="4">
    <source>
        <dbReference type="EMBL" id="KMK13439.1"/>
    </source>
</evidence>
<dbReference type="PANTHER" id="PTHR31284">
    <property type="entry name" value="ACID PHOSPHATASE-LIKE PROTEIN"/>
    <property type="match status" value="1"/>
</dbReference>
<dbReference type="InterPro" id="IPR006423">
    <property type="entry name" value="Lipo_e_P4"/>
</dbReference>
<dbReference type="eggNOG" id="COG2503">
    <property type="taxonomic scope" value="Bacteria"/>
</dbReference>
<organism evidence="4 5">
    <name type="scientific">Pluralibacter gergoviae</name>
    <name type="common">Enterobacter gergoviae</name>
    <dbReference type="NCBI Taxonomy" id="61647"/>
    <lineage>
        <taxon>Bacteria</taxon>
        <taxon>Pseudomonadati</taxon>
        <taxon>Pseudomonadota</taxon>
        <taxon>Gammaproteobacteria</taxon>
        <taxon>Enterobacterales</taxon>
        <taxon>Enterobacteriaceae</taxon>
        <taxon>Pluralibacter</taxon>
    </lineage>
</organism>
<evidence type="ECO:0000256" key="3">
    <source>
        <dbReference type="SAM" id="SignalP"/>
    </source>
</evidence>
<feature type="chain" id="PRO_5005262379" evidence="3">
    <location>
        <begin position="22"/>
        <end position="249"/>
    </location>
</feature>
<name>A0A0J5L558_PLUGE</name>
<reference evidence="4 5" key="1">
    <citation type="submission" date="2015-05" db="EMBL/GenBank/DDBJ databases">
        <title>Genome sequences of Pluralibacter gergoviae.</title>
        <authorList>
            <person name="Greninger A.L."/>
            <person name="Miller S."/>
        </authorList>
    </citation>
    <scope>NUCLEOTIDE SEQUENCE [LARGE SCALE GENOMIC DNA]</scope>
    <source>
        <strain evidence="4 5">JS81F13</strain>
    </source>
</reference>
<dbReference type="AlphaFoldDB" id="A0A0J5L558"/>
<dbReference type="InterPro" id="IPR036412">
    <property type="entry name" value="HAD-like_sf"/>
</dbReference>
<keyword evidence="5" id="KW-1185">Reference proteome</keyword>
<dbReference type="PANTHER" id="PTHR31284:SF10">
    <property type="entry name" value="ACID PHOSPHATASE-LIKE PROTEIN"/>
    <property type="match status" value="1"/>
</dbReference>
<comment type="caution">
    <text evidence="4">The sequence shown here is derived from an EMBL/GenBank/DDBJ whole genome shotgun (WGS) entry which is preliminary data.</text>
</comment>
<dbReference type="SFLD" id="SFLDS00003">
    <property type="entry name" value="Haloacid_Dehalogenase"/>
    <property type="match status" value="1"/>
</dbReference>
<sequence length="249" mass="27901">MKTITKTLLFTLPLLGAPALAANRTLCEPQTYEMALRYQQKSAEIMALQLQTYRFAAERFRQKVKNLASPDKGAVVLDLDETVLDNAALLVRDMQNCHDYTAWGTWGDWEKHGKPTLIPGAKAFLDEVNRAGVAIFYVSDRTQQNKQATLATLKSLGLPQVSEQSVLLDATSKEARRQSILKNHQIIMLFGDSLPDFAAQFKNKKPTEEQRKLVEASAAHFGDDWIVLPNAGYGAWSKATLDGWQYKNK</sequence>
<dbReference type="SUPFAM" id="SSF56784">
    <property type="entry name" value="HAD-like"/>
    <property type="match status" value="1"/>
</dbReference>
<accession>A0A0J5L558</accession>
<dbReference type="RefSeq" id="WP_048279068.1">
    <property type="nucleotide sequence ID" value="NZ_LDZF01000011.1"/>
</dbReference>
<dbReference type="GO" id="GO:0046872">
    <property type="term" value="F:metal ion binding"/>
    <property type="evidence" value="ECO:0007669"/>
    <property type="project" value="UniProtKB-KW"/>
</dbReference>